<feature type="region of interest" description="Disordered" evidence="1">
    <location>
        <begin position="671"/>
        <end position="693"/>
    </location>
</feature>
<organism evidence="5 6">
    <name type="scientific">Apiospora rasikravindrae</name>
    <dbReference type="NCBI Taxonomy" id="990691"/>
    <lineage>
        <taxon>Eukaryota</taxon>
        <taxon>Fungi</taxon>
        <taxon>Dikarya</taxon>
        <taxon>Ascomycota</taxon>
        <taxon>Pezizomycotina</taxon>
        <taxon>Sordariomycetes</taxon>
        <taxon>Xylariomycetidae</taxon>
        <taxon>Amphisphaeriales</taxon>
        <taxon>Apiosporaceae</taxon>
        <taxon>Apiospora</taxon>
    </lineage>
</organism>
<feature type="transmembrane region" description="Helical" evidence="2">
    <location>
        <begin position="301"/>
        <end position="321"/>
    </location>
</feature>
<dbReference type="Pfam" id="PF23317">
    <property type="entry name" value="YVC1_C"/>
    <property type="match status" value="1"/>
</dbReference>
<dbReference type="InterPro" id="IPR056336">
    <property type="entry name" value="YVC1_C"/>
</dbReference>
<feature type="transmembrane region" description="Helical" evidence="2">
    <location>
        <begin position="439"/>
        <end position="457"/>
    </location>
</feature>
<evidence type="ECO:0000313" key="5">
    <source>
        <dbReference type="EMBL" id="KAK8052295.1"/>
    </source>
</evidence>
<dbReference type="PANTHER" id="PTHR35859">
    <property type="entry name" value="NONSELECTIVE CATION CHANNEL PROTEIN"/>
    <property type="match status" value="1"/>
</dbReference>
<dbReference type="Proteomes" id="UP001444661">
    <property type="component" value="Unassembled WGS sequence"/>
</dbReference>
<dbReference type="InterPro" id="IPR056337">
    <property type="entry name" value="LHD_YVC1"/>
</dbReference>
<evidence type="ECO:0000259" key="4">
    <source>
        <dbReference type="Pfam" id="PF23317"/>
    </source>
</evidence>
<feature type="transmembrane region" description="Helical" evidence="2">
    <location>
        <begin position="500"/>
        <end position="521"/>
    </location>
</feature>
<evidence type="ECO:0000313" key="6">
    <source>
        <dbReference type="Proteomes" id="UP001444661"/>
    </source>
</evidence>
<feature type="transmembrane region" description="Helical" evidence="2">
    <location>
        <begin position="587"/>
        <end position="605"/>
    </location>
</feature>
<feature type="transmembrane region" description="Helical" evidence="2">
    <location>
        <begin position="400"/>
        <end position="418"/>
    </location>
</feature>
<name>A0ABR1U2I9_9PEZI</name>
<feature type="domain" description="YVC1 N-terminal linker helical" evidence="3">
    <location>
        <begin position="104"/>
        <end position="288"/>
    </location>
</feature>
<dbReference type="Pfam" id="PF23190">
    <property type="entry name" value="LHD_TRPY1"/>
    <property type="match status" value="1"/>
</dbReference>
<feature type="transmembrane region" description="Helical" evidence="2">
    <location>
        <begin position="555"/>
        <end position="575"/>
    </location>
</feature>
<keyword evidence="2" id="KW-1133">Transmembrane helix</keyword>
<accession>A0ABR1U2I9</accession>
<dbReference type="InterPro" id="IPR052971">
    <property type="entry name" value="TRP_calcium_channel"/>
</dbReference>
<keyword evidence="2" id="KW-0812">Transmembrane</keyword>
<gene>
    <name evidence="5" type="ORF">PG993_003680</name>
</gene>
<comment type="caution">
    <text evidence="5">The sequence shown here is derived from an EMBL/GenBank/DDBJ whole genome shotgun (WGS) entry which is preliminary data.</text>
</comment>
<evidence type="ECO:0000256" key="1">
    <source>
        <dbReference type="SAM" id="MobiDB-lite"/>
    </source>
</evidence>
<proteinExistence type="predicted"/>
<evidence type="ECO:0000259" key="3">
    <source>
        <dbReference type="Pfam" id="PF23190"/>
    </source>
</evidence>
<dbReference type="PANTHER" id="PTHR35859:SF5">
    <property type="entry name" value="ION TRANSPORT DOMAIN-CONTAINING PROTEIN"/>
    <property type="match status" value="1"/>
</dbReference>
<feature type="compositionally biased region" description="Basic and acidic residues" evidence="1">
    <location>
        <begin position="671"/>
        <end position="683"/>
    </location>
</feature>
<protein>
    <submittedName>
        <fullName evidence="5">Potassium ion channel Yvc1</fullName>
    </submittedName>
</protein>
<reference evidence="5 6" key="1">
    <citation type="submission" date="2023-01" db="EMBL/GenBank/DDBJ databases">
        <title>Analysis of 21 Apiospora genomes using comparative genomics revels a genus with tremendous synthesis potential of carbohydrate active enzymes and secondary metabolites.</title>
        <authorList>
            <person name="Sorensen T."/>
        </authorList>
    </citation>
    <scope>NUCLEOTIDE SEQUENCE [LARGE SCALE GENOMIC DNA]</scope>
    <source>
        <strain evidence="5 6">CBS 33761</strain>
    </source>
</reference>
<feature type="domain" description="Calcium channel YVC1-like C-terminal transmembrane" evidence="4">
    <location>
        <begin position="321"/>
        <end position="604"/>
    </location>
</feature>
<keyword evidence="2" id="KW-0472">Membrane</keyword>
<keyword evidence="6" id="KW-1185">Reference proteome</keyword>
<sequence length="718" mass="81990">MARSGTFARLLGWDRHPQHGHEWRVHESRRRREYFLPFWLLRHVGFAALNIEAPVGQLATVSHAAFSKEKIYSSLLEEEKRIWDSLLPTYRDRHVESAVPAEEVTKIALRLRYLIEEAVPCELEAEEITRPHSRVITPKVVKAAKEAGSEQYRACVVFCLLICKRWFKHQAEVELWDADLHGVRAVACEVIAKSICVETSIESEEDMGYLLHAILLKRYSIILDGESTLPVNVIEKAVDLHALSVIGSSGYQKCISYLWKGWLVQDEDDPSSFVDYQERDNTNFIIHLDPDRMRAPMYQNAAQLLISLIYLGLYTGAINTINRDGDLDVVEGLLYLFTFGFICDEVTKVWKAGMQIVGFWNAFNFVLYSLLIVSLALRFVAFSHPWDGTGERQYFNTMSYNFLAFAAPLFWARLLLYLDSFRFFGAMLVVVKVMMRESVIFFALLVFMIVGFLQAFIGMDFADDLVADDIVFVIQAMLNAIMQSPDFTGFEKFSPPFGIILYYLFTFIIMIVLLNVLIALYNSAYEDIYENADDEFLGLFAQKTMQFVRAPDENVFIAPFNLIEIFLLIIPFEWWMSKKTYEWLNDIVMAIIYSPLLVCAAFFEVKNAKDIRANRSRGEEDEDTTEEWEQMADQVDFEAEGWTKKVADCKSNVVEEPAVAEVRKLSEEVAKLKGDDPGAREGPHGQVELDAGDNEGDFVAASWAGQVLGIGLTNDRLS</sequence>
<evidence type="ECO:0000256" key="2">
    <source>
        <dbReference type="SAM" id="Phobius"/>
    </source>
</evidence>
<dbReference type="EMBL" id="JAQQWK010000002">
    <property type="protein sequence ID" value="KAK8052295.1"/>
    <property type="molecule type" value="Genomic_DNA"/>
</dbReference>
<feature type="transmembrane region" description="Helical" evidence="2">
    <location>
        <begin position="362"/>
        <end position="380"/>
    </location>
</feature>